<gene>
    <name evidence="2" type="ORF">STAIW_v1c09410</name>
</gene>
<dbReference type="PATRIC" id="fig|1276220.3.peg.959"/>
<dbReference type="STRING" id="1276220.STAIW_v1c09410"/>
<dbReference type="AlphaFoldDB" id="S5M0K1"/>
<evidence type="ECO:0000313" key="2">
    <source>
        <dbReference type="EMBL" id="AGR41527.1"/>
    </source>
</evidence>
<accession>S5M0K1</accession>
<evidence type="ECO:0000313" key="3">
    <source>
        <dbReference type="Proteomes" id="UP000014984"/>
    </source>
</evidence>
<proteinExistence type="predicted"/>
<sequence length="210" mass="24738">MKIYSTKIGKYSFEVFSQETKKSIKVQVNIKKNSSDIIFENQTAINLSKNQGQIKIINWKNIEFEEIKINSINSNISLFVTEHEINYLSHIPGKYEINLQYKNKNYNLTIYTFENFKEVTKDLKINNKIEFLKSEFNVVNYSKNLTLKTEKENYVFKFNTKSLFNAKIELFSNKGEKVILNLINNNESQEEQQNCTSNCENNPELKQEIN</sequence>
<feature type="region of interest" description="Disordered" evidence="1">
    <location>
        <begin position="190"/>
        <end position="210"/>
    </location>
</feature>
<dbReference type="KEGG" id="stai:STAIW_v1c09410"/>
<reference evidence="2 3" key="1">
    <citation type="journal article" date="2013" name="Genome Biol. Evol.">
        <title>Comparison of metabolic capacities and inference of gene content evolution in mosquito-associated Spiroplasma diminutum and S. taiwanense.</title>
        <authorList>
            <person name="Lo W.S."/>
            <person name="Ku C."/>
            <person name="Chen L.L."/>
            <person name="Chang T.H."/>
            <person name="Kuo C.H."/>
        </authorList>
    </citation>
    <scope>NUCLEOTIDE SEQUENCE [LARGE SCALE GENOMIC DNA]</scope>
    <source>
        <strain evidence="2">CT-1</strain>
    </source>
</reference>
<dbReference type="RefSeq" id="WP_020834666.1">
    <property type="nucleotide sequence ID" value="NC_021846.1"/>
</dbReference>
<dbReference type="EMBL" id="CP005074">
    <property type="protein sequence ID" value="AGR41527.1"/>
    <property type="molecule type" value="Genomic_DNA"/>
</dbReference>
<keyword evidence="3" id="KW-1185">Reference proteome</keyword>
<dbReference type="Proteomes" id="UP000014984">
    <property type="component" value="Chromosome"/>
</dbReference>
<dbReference type="HOGENOM" id="CLU_1309474_0_0_14"/>
<organism evidence="2 3">
    <name type="scientific">Spiroplasma taiwanense CT-1</name>
    <dbReference type="NCBI Taxonomy" id="1276220"/>
    <lineage>
        <taxon>Bacteria</taxon>
        <taxon>Bacillati</taxon>
        <taxon>Mycoplasmatota</taxon>
        <taxon>Mollicutes</taxon>
        <taxon>Entomoplasmatales</taxon>
        <taxon>Spiroplasmataceae</taxon>
        <taxon>Spiroplasma</taxon>
    </lineage>
</organism>
<evidence type="ECO:0000256" key="1">
    <source>
        <dbReference type="SAM" id="MobiDB-lite"/>
    </source>
</evidence>
<protein>
    <submittedName>
        <fullName evidence="2">Uncharacterized protein</fullName>
    </submittedName>
</protein>
<name>S5M0K1_9MOLU</name>